<dbReference type="Proteomes" id="UP000078348">
    <property type="component" value="Unassembled WGS sequence"/>
</dbReference>
<feature type="transmembrane region" description="Helical" evidence="2">
    <location>
        <begin position="31"/>
        <end position="48"/>
    </location>
</feature>
<organism evidence="4 5">
    <name type="scientific">Blastocystis sp. subtype 1 (strain ATCC 50177 / NandII)</name>
    <dbReference type="NCBI Taxonomy" id="478820"/>
    <lineage>
        <taxon>Eukaryota</taxon>
        <taxon>Sar</taxon>
        <taxon>Stramenopiles</taxon>
        <taxon>Bigyra</taxon>
        <taxon>Opalozoa</taxon>
        <taxon>Opalinata</taxon>
        <taxon>Blastocystidae</taxon>
        <taxon>Blastocystis</taxon>
    </lineage>
</organism>
<sequence>MSTALVVGILLLLVLIGFVLYIGFYNRNMPFCVNLFGFFSWALLNTVLTDGGEKDKKRVTKIRSYVTPSRDHLPKIKGIVADVTPITVRDGTQIDLFTYTPETILADKEGKPNQLIFFCHGGGWMMANRWATEGIICQYALKTNSVVTYINYRLSPEYHHPTAEHDCYDCLMFMMEHHEEYHFDLNKIVLMGDSAGGQICLSIVHSAREQFNRCLFTKLILLYPSMDVRDVPEGDPTWPERNAVFDETYSPSYKTGCIMAEWYFGDDNRDSIVSSPCLEDDFSMYPPTRIFVCEFDTLKIAARAAYEKMKNAGLDVTYTCVKGAIHGVWGSKLYDCGINDMVLKELQS</sequence>
<dbReference type="GO" id="GO:0016787">
    <property type="term" value="F:hydrolase activity"/>
    <property type="evidence" value="ECO:0007669"/>
    <property type="project" value="UniProtKB-KW"/>
</dbReference>
<feature type="domain" description="Alpha/beta hydrolase fold-3" evidence="3">
    <location>
        <begin position="116"/>
        <end position="328"/>
    </location>
</feature>
<keyword evidence="2" id="KW-0472">Membrane</keyword>
<dbReference type="InterPro" id="IPR050300">
    <property type="entry name" value="GDXG_lipolytic_enzyme"/>
</dbReference>
<name>A0A196S8P2_BLAHN</name>
<gene>
    <name evidence="4" type="ORF">AV274_5812</name>
</gene>
<keyword evidence="1" id="KW-0378">Hydrolase</keyword>
<keyword evidence="2" id="KW-0812">Transmembrane</keyword>
<comment type="caution">
    <text evidence="4">The sequence shown here is derived from an EMBL/GenBank/DDBJ whole genome shotgun (WGS) entry which is preliminary data.</text>
</comment>
<dbReference type="EMBL" id="LXWW01000543">
    <property type="protein sequence ID" value="OAO12457.1"/>
    <property type="molecule type" value="Genomic_DNA"/>
</dbReference>
<evidence type="ECO:0000256" key="1">
    <source>
        <dbReference type="ARBA" id="ARBA00022801"/>
    </source>
</evidence>
<keyword evidence="5" id="KW-1185">Reference proteome</keyword>
<dbReference type="STRING" id="478820.A0A196S8P2"/>
<evidence type="ECO:0000313" key="5">
    <source>
        <dbReference type="Proteomes" id="UP000078348"/>
    </source>
</evidence>
<dbReference type="OrthoDB" id="433474at2759"/>
<dbReference type="InterPro" id="IPR013094">
    <property type="entry name" value="AB_hydrolase_3"/>
</dbReference>
<feature type="transmembrane region" description="Helical" evidence="2">
    <location>
        <begin position="6"/>
        <end position="24"/>
    </location>
</feature>
<evidence type="ECO:0000313" key="4">
    <source>
        <dbReference type="EMBL" id="OAO12457.1"/>
    </source>
</evidence>
<accession>A0A196S8P2</accession>
<dbReference type="InterPro" id="IPR029058">
    <property type="entry name" value="AB_hydrolase_fold"/>
</dbReference>
<protein>
    <submittedName>
        <fullName evidence="4">Esterase/lipase</fullName>
    </submittedName>
</protein>
<evidence type="ECO:0000256" key="2">
    <source>
        <dbReference type="SAM" id="Phobius"/>
    </source>
</evidence>
<proteinExistence type="predicted"/>
<evidence type="ECO:0000259" key="3">
    <source>
        <dbReference type="Pfam" id="PF07859"/>
    </source>
</evidence>
<keyword evidence="2" id="KW-1133">Transmembrane helix</keyword>
<dbReference type="SUPFAM" id="SSF53474">
    <property type="entry name" value="alpha/beta-Hydrolases"/>
    <property type="match status" value="1"/>
</dbReference>
<dbReference type="PANTHER" id="PTHR48081:SF8">
    <property type="entry name" value="ALPHA_BETA HYDROLASE FOLD-3 DOMAIN-CONTAINING PROTEIN-RELATED"/>
    <property type="match status" value="1"/>
</dbReference>
<dbReference type="Pfam" id="PF07859">
    <property type="entry name" value="Abhydrolase_3"/>
    <property type="match status" value="1"/>
</dbReference>
<dbReference type="AlphaFoldDB" id="A0A196S8P2"/>
<reference evidence="4 5" key="1">
    <citation type="submission" date="2016-05" db="EMBL/GenBank/DDBJ databases">
        <title>Nuclear genome of Blastocystis sp. subtype 1 NandII.</title>
        <authorList>
            <person name="Gentekaki E."/>
            <person name="Curtis B."/>
            <person name="Stairs C."/>
            <person name="Eme L."/>
            <person name="Herman E."/>
            <person name="Klimes V."/>
            <person name="Arias M.C."/>
            <person name="Elias M."/>
            <person name="Hilliou F."/>
            <person name="Klute M."/>
            <person name="Malik S.-B."/>
            <person name="Pightling A."/>
            <person name="Rachubinski R."/>
            <person name="Salas D."/>
            <person name="Schlacht A."/>
            <person name="Suga H."/>
            <person name="Archibald J."/>
            <person name="Ball S.G."/>
            <person name="Clark G."/>
            <person name="Dacks J."/>
            <person name="Van Der Giezen M."/>
            <person name="Tsaousis A."/>
            <person name="Roger A."/>
        </authorList>
    </citation>
    <scope>NUCLEOTIDE SEQUENCE [LARGE SCALE GENOMIC DNA]</scope>
    <source>
        <strain evidence="5">ATCC 50177 / NandII</strain>
    </source>
</reference>
<dbReference type="PANTHER" id="PTHR48081">
    <property type="entry name" value="AB HYDROLASE SUPERFAMILY PROTEIN C4A8.06C"/>
    <property type="match status" value="1"/>
</dbReference>
<dbReference type="Gene3D" id="3.40.50.1820">
    <property type="entry name" value="alpha/beta hydrolase"/>
    <property type="match status" value="1"/>
</dbReference>